<dbReference type="PIRSF" id="PIRSF003180">
    <property type="entry name" value="DiGMPpdiest_YuxH"/>
    <property type="match status" value="1"/>
</dbReference>
<reference evidence="4" key="1">
    <citation type="submission" date="2016-10" db="EMBL/GenBank/DDBJ databases">
        <authorList>
            <person name="Varghese N."/>
            <person name="Submissions S."/>
        </authorList>
    </citation>
    <scope>NUCLEOTIDE SEQUENCE [LARGE SCALE GENOMIC DNA]</scope>
    <source>
        <strain evidence="4">DSM 173</strain>
    </source>
</reference>
<sequence length="407" mass="45567">MSDIFLGVQPIFDRQQNVVAYELLFRCASGGFEGQGIDADTATSQVIINAFADIGVERLGQDKLLFLNLSESLLASDVIQALPPNRVVLEVLETVHVTPKLVAAARELVKQGFTLALDDFVYTPDWDPLLLLAEIVKFDVLGDNRAQIRTKLHSLPSGCQPRLLAEKVETREQFQDCLDLGFELFQGYYLARPQVLTGKRPPDSRVHTLRLMTRLQDENSSVTDIEQIISQDVTLSYRLLRFLSSASVSQGRTIDTIKQGIVLVGLRLVRQWAALLMLSNLNASEHSHCLTRSLTYARFCQLIGERYFPADKDTLFTVGLFANLDELLQVPLMDALEHLPLDERIKQAILTHEGLLGQVLAQAKRFEYGARLSDVIVPDVKIEALAVCFLEAFAWANDLQAQIQHSH</sequence>
<dbReference type="InterPro" id="IPR001633">
    <property type="entry name" value="EAL_dom"/>
</dbReference>
<accession>A0A1H3I9F4</accession>
<dbReference type="STRING" id="61595.SAMN05421644_14119"/>
<protein>
    <submittedName>
        <fullName evidence="3">EAL and modified HD-GYP domain-containing signal transduction protein</fullName>
    </submittedName>
</protein>
<dbReference type="InterPro" id="IPR014408">
    <property type="entry name" value="dGMP_Pdiesterase_EAL/HD-GYP"/>
</dbReference>
<feature type="domain" description="EAL" evidence="1">
    <location>
        <begin position="1"/>
        <end position="207"/>
    </location>
</feature>
<dbReference type="Pfam" id="PF00563">
    <property type="entry name" value="EAL"/>
    <property type="match status" value="1"/>
</dbReference>
<dbReference type="EMBL" id="FNOW01000041">
    <property type="protein sequence ID" value="SDY24310.1"/>
    <property type="molecule type" value="Genomic_DNA"/>
</dbReference>
<keyword evidence="4" id="KW-1185">Reference proteome</keyword>
<dbReference type="InterPro" id="IPR013976">
    <property type="entry name" value="HDOD"/>
</dbReference>
<dbReference type="PROSITE" id="PS50883">
    <property type="entry name" value="EAL"/>
    <property type="match status" value="1"/>
</dbReference>
<dbReference type="PANTHER" id="PTHR33525:SF4">
    <property type="entry name" value="CYCLIC DI-GMP PHOSPHODIESTERASE CDGJ"/>
    <property type="match status" value="1"/>
</dbReference>
<organism evidence="3 4">
    <name type="scientific">Allochromatium warmingii</name>
    <name type="common">Chromatium warmingii</name>
    <dbReference type="NCBI Taxonomy" id="61595"/>
    <lineage>
        <taxon>Bacteria</taxon>
        <taxon>Pseudomonadati</taxon>
        <taxon>Pseudomonadota</taxon>
        <taxon>Gammaproteobacteria</taxon>
        <taxon>Chromatiales</taxon>
        <taxon>Chromatiaceae</taxon>
        <taxon>Allochromatium</taxon>
    </lineage>
</organism>
<feature type="domain" description="HDOD" evidence="2">
    <location>
        <begin position="201"/>
        <end position="391"/>
    </location>
</feature>
<evidence type="ECO:0000259" key="1">
    <source>
        <dbReference type="PROSITE" id="PS50883"/>
    </source>
</evidence>
<evidence type="ECO:0000259" key="2">
    <source>
        <dbReference type="PROSITE" id="PS51833"/>
    </source>
</evidence>
<dbReference type="InterPro" id="IPR035919">
    <property type="entry name" value="EAL_sf"/>
</dbReference>
<dbReference type="OrthoDB" id="9804751at2"/>
<evidence type="ECO:0000313" key="4">
    <source>
        <dbReference type="Proteomes" id="UP000198672"/>
    </source>
</evidence>
<gene>
    <name evidence="3" type="ORF">SAMN05421644_14119</name>
</gene>
<dbReference type="SMART" id="SM00052">
    <property type="entry name" value="EAL"/>
    <property type="match status" value="1"/>
</dbReference>
<dbReference type="RefSeq" id="WP_091334747.1">
    <property type="nucleotide sequence ID" value="NZ_FNOW01000041.1"/>
</dbReference>
<dbReference type="PROSITE" id="PS51833">
    <property type="entry name" value="HDOD"/>
    <property type="match status" value="1"/>
</dbReference>
<proteinExistence type="predicted"/>
<dbReference type="SUPFAM" id="SSF109604">
    <property type="entry name" value="HD-domain/PDEase-like"/>
    <property type="match status" value="1"/>
</dbReference>
<dbReference type="InterPro" id="IPR052340">
    <property type="entry name" value="RNase_Y/CdgJ"/>
</dbReference>
<dbReference type="AlphaFoldDB" id="A0A1H3I9F4"/>
<dbReference type="Gene3D" id="3.20.20.450">
    <property type="entry name" value="EAL domain"/>
    <property type="match status" value="1"/>
</dbReference>
<dbReference type="SUPFAM" id="SSF141868">
    <property type="entry name" value="EAL domain-like"/>
    <property type="match status" value="1"/>
</dbReference>
<dbReference type="PANTHER" id="PTHR33525">
    <property type="match status" value="1"/>
</dbReference>
<evidence type="ECO:0000313" key="3">
    <source>
        <dbReference type="EMBL" id="SDY24310.1"/>
    </source>
</evidence>
<dbReference type="Proteomes" id="UP000198672">
    <property type="component" value="Unassembled WGS sequence"/>
</dbReference>
<dbReference type="Gene3D" id="1.10.3210.10">
    <property type="entry name" value="Hypothetical protein af1432"/>
    <property type="match status" value="1"/>
</dbReference>
<name>A0A1H3I9F4_ALLWA</name>
<dbReference type="Pfam" id="PF08668">
    <property type="entry name" value="HDOD"/>
    <property type="match status" value="1"/>
</dbReference>